<dbReference type="PROSITE" id="PS51257">
    <property type="entry name" value="PROKAR_LIPOPROTEIN"/>
    <property type="match status" value="1"/>
</dbReference>
<dbReference type="EnsemblProtists" id="HpaT807372">
    <property type="protein sequence ID" value="HpaP807372"/>
    <property type="gene ID" value="HpaG807372"/>
</dbReference>
<keyword evidence="7" id="KW-1185">Reference proteome</keyword>
<dbReference type="VEuPathDB" id="FungiDB:HpaG807372"/>
<reference evidence="7" key="1">
    <citation type="journal article" date="2010" name="Science">
        <title>Signatures of adaptation to obligate biotrophy in the Hyaloperonospora arabidopsidis genome.</title>
        <authorList>
            <person name="Baxter L."/>
            <person name="Tripathy S."/>
            <person name="Ishaque N."/>
            <person name="Boot N."/>
            <person name="Cabral A."/>
            <person name="Kemen E."/>
            <person name="Thines M."/>
            <person name="Ah-Fong A."/>
            <person name="Anderson R."/>
            <person name="Badejoko W."/>
            <person name="Bittner-Eddy P."/>
            <person name="Boore J.L."/>
            <person name="Chibucos M.C."/>
            <person name="Coates M."/>
            <person name="Dehal P."/>
            <person name="Delehaunty K."/>
            <person name="Dong S."/>
            <person name="Downton P."/>
            <person name="Dumas B."/>
            <person name="Fabro G."/>
            <person name="Fronick C."/>
            <person name="Fuerstenberg S.I."/>
            <person name="Fulton L."/>
            <person name="Gaulin E."/>
            <person name="Govers F."/>
            <person name="Hughes L."/>
            <person name="Humphray S."/>
            <person name="Jiang R.H."/>
            <person name="Judelson H."/>
            <person name="Kamoun S."/>
            <person name="Kyung K."/>
            <person name="Meijer H."/>
            <person name="Minx P."/>
            <person name="Morris P."/>
            <person name="Nelson J."/>
            <person name="Phuntumart V."/>
            <person name="Qutob D."/>
            <person name="Rehmany A."/>
            <person name="Rougon-Cardoso A."/>
            <person name="Ryden P."/>
            <person name="Torto-Alalibo T."/>
            <person name="Studholme D."/>
            <person name="Wang Y."/>
            <person name="Win J."/>
            <person name="Wood J."/>
            <person name="Clifton S.W."/>
            <person name="Rogers J."/>
            <person name="Van den Ackerveken G."/>
            <person name="Jones J.D."/>
            <person name="McDowell J.M."/>
            <person name="Beynon J."/>
            <person name="Tyler B.M."/>
        </authorList>
    </citation>
    <scope>NUCLEOTIDE SEQUENCE [LARGE SCALE GENOMIC DNA]</scope>
    <source>
        <strain evidence="7">Emoy2</strain>
    </source>
</reference>
<keyword evidence="4" id="KW-0843">Virulence</keyword>
<feature type="signal peptide" evidence="5">
    <location>
        <begin position="1"/>
        <end position="18"/>
    </location>
</feature>
<accession>M4BLT7</accession>
<evidence type="ECO:0000256" key="2">
    <source>
        <dbReference type="ARBA" id="ARBA00009520"/>
    </source>
</evidence>
<evidence type="ECO:0000313" key="6">
    <source>
        <dbReference type="EnsemblProtists" id="HpaP807372"/>
    </source>
</evidence>
<evidence type="ECO:0000256" key="5">
    <source>
        <dbReference type="SAM" id="SignalP"/>
    </source>
</evidence>
<dbReference type="EMBL" id="JH598398">
    <property type="status" value="NOT_ANNOTATED_CDS"/>
    <property type="molecule type" value="Genomic_DNA"/>
</dbReference>
<dbReference type="AlphaFoldDB" id="M4BLT7"/>
<reference evidence="6" key="2">
    <citation type="submission" date="2015-06" db="UniProtKB">
        <authorList>
            <consortium name="EnsemblProtists"/>
        </authorList>
    </citation>
    <scope>IDENTIFICATION</scope>
    <source>
        <strain evidence="6">Emoy2</strain>
    </source>
</reference>
<name>M4BLT7_HYAAE</name>
<organism evidence="6 7">
    <name type="scientific">Hyaloperonospora arabidopsidis (strain Emoy2)</name>
    <name type="common">Downy mildew agent</name>
    <name type="synonym">Peronospora arabidopsidis</name>
    <dbReference type="NCBI Taxonomy" id="559515"/>
    <lineage>
        <taxon>Eukaryota</taxon>
        <taxon>Sar</taxon>
        <taxon>Stramenopiles</taxon>
        <taxon>Oomycota</taxon>
        <taxon>Peronosporomycetes</taxon>
        <taxon>Peronosporales</taxon>
        <taxon>Peronosporaceae</taxon>
        <taxon>Hyaloperonospora</taxon>
    </lineage>
</organism>
<dbReference type="STRING" id="559515.M4BLT7"/>
<feature type="chain" id="PRO_5004048980" description="RxLR effector candidate protein" evidence="5">
    <location>
        <begin position="19"/>
        <end position="177"/>
    </location>
</feature>
<evidence type="ECO:0000313" key="7">
    <source>
        <dbReference type="Proteomes" id="UP000011713"/>
    </source>
</evidence>
<dbReference type="PANTHER" id="PTHR33657:SF8">
    <property type="entry name" value="DOMAIN PROTEIN, PUTATIVE (AFU_ORTHOLOGUE AFUA_5G00600)-RELATED"/>
    <property type="match status" value="1"/>
</dbReference>
<evidence type="ECO:0000256" key="4">
    <source>
        <dbReference type="ARBA" id="ARBA00023026"/>
    </source>
</evidence>
<dbReference type="InterPro" id="IPR008701">
    <property type="entry name" value="NPP1"/>
</dbReference>
<dbReference type="PANTHER" id="PTHR33657">
    <property type="entry name" value="DOMAIN PROTEIN, PUTATIVE (AFU_ORTHOLOGUE AFUA_5G00600)-RELATED"/>
    <property type="match status" value="1"/>
</dbReference>
<dbReference type="GO" id="GO:0005576">
    <property type="term" value="C:extracellular region"/>
    <property type="evidence" value="ECO:0007669"/>
    <property type="project" value="UniProtKB-SubCell"/>
</dbReference>
<evidence type="ECO:0000256" key="1">
    <source>
        <dbReference type="ARBA" id="ARBA00004613"/>
    </source>
</evidence>
<dbReference type="InParanoid" id="M4BLT7"/>
<dbReference type="Pfam" id="PF05630">
    <property type="entry name" value="NPP1"/>
    <property type="match status" value="1"/>
</dbReference>
<keyword evidence="3" id="KW-0964">Secreted</keyword>
<evidence type="ECO:0000256" key="3">
    <source>
        <dbReference type="ARBA" id="ARBA00022525"/>
    </source>
</evidence>
<evidence type="ECO:0008006" key="8">
    <source>
        <dbReference type="Google" id="ProtNLM"/>
    </source>
</evidence>
<protein>
    <recommendedName>
        <fullName evidence="8">RxLR effector candidate protein</fullName>
    </recommendedName>
</protein>
<proteinExistence type="inferred from homology"/>
<comment type="similarity">
    <text evidence="2">Belongs to the Necrosis inducing protein (NPP1) family.</text>
</comment>
<comment type="subcellular location">
    <subcellularLocation>
        <location evidence="1">Secreted</location>
    </subcellularLocation>
</comment>
<dbReference type="Proteomes" id="UP000011713">
    <property type="component" value="Unassembled WGS sequence"/>
</dbReference>
<sequence length="177" mass="19290">MRTGALLYASLLAVLACATSPNVCGPERMGHDKVDAFLQQDPVTEAEKAAIQFNPIISVAYGCWPYPAVNKLGQLNAGLKPTGSHNSYCKGCGCGSQVYVERMGRRRGWNYAIIWLATPSSTEILWATATYNYEGRLIKPTEKVGDSIKLVFVECERLIYLTFGERKASGSGSLCAQ</sequence>
<keyword evidence="5" id="KW-0732">Signal</keyword>
<dbReference type="HOGENOM" id="CLU_1520686_0_0_1"/>